<protein>
    <submittedName>
        <fullName evidence="5">Heat-shock protein</fullName>
    </submittedName>
</protein>
<dbReference type="CDD" id="cd06470">
    <property type="entry name" value="ACD_IbpA-B_like"/>
    <property type="match status" value="1"/>
</dbReference>
<comment type="caution">
    <text evidence="5">The sequence shown here is derived from an EMBL/GenBank/DDBJ whole genome shotgun (WGS) entry which is preliminary data.</text>
</comment>
<evidence type="ECO:0000313" key="5">
    <source>
        <dbReference type="EMBL" id="RCL71809.1"/>
    </source>
</evidence>
<dbReference type="Gene3D" id="2.60.40.790">
    <property type="match status" value="1"/>
</dbReference>
<dbReference type="InterPro" id="IPR002068">
    <property type="entry name" value="A-crystallin/Hsp20_dom"/>
</dbReference>
<sequence>MHTFDLTPLYRTSIGFDRLAQMIDTINVDVPTGYPPYNIEKLSDNKYAISMAVSGFDEGNLNIDVKENILTVIGDASKEDGKEYLYKGISSRNFERRFRLADYVEVESANLSNGLLNIILKRELPEAMKPRKIQISSSKVIEG</sequence>
<dbReference type="PANTHER" id="PTHR47062:SF1">
    <property type="entry name" value="SMALL HEAT SHOCK PROTEIN IBPA"/>
    <property type="match status" value="1"/>
</dbReference>
<evidence type="ECO:0000313" key="6">
    <source>
        <dbReference type="Proteomes" id="UP000253570"/>
    </source>
</evidence>
<keyword evidence="1" id="KW-0346">Stress response</keyword>
<feature type="domain" description="SHSP" evidence="4">
    <location>
        <begin position="28"/>
        <end position="138"/>
    </location>
</feature>
<proteinExistence type="inferred from homology"/>
<dbReference type="PANTHER" id="PTHR47062">
    <property type="match status" value="1"/>
</dbReference>
<reference evidence="5 6" key="1">
    <citation type="journal article" date="2018" name="Microbiome">
        <title>Fine metagenomic profile of the Mediterranean stratified and mixed water columns revealed by assembly and recruitment.</title>
        <authorList>
            <person name="Haro-Moreno J.M."/>
            <person name="Lopez-Perez M."/>
            <person name="De La Torre J.R."/>
            <person name="Picazo A."/>
            <person name="Camacho A."/>
            <person name="Rodriguez-Valera F."/>
        </authorList>
    </citation>
    <scope>NUCLEOTIDE SEQUENCE [LARGE SCALE GENOMIC DNA]</scope>
    <source>
        <strain evidence="5">MED-G57</strain>
    </source>
</reference>
<comment type="similarity">
    <text evidence="2 3">Belongs to the small heat shock protein (HSP20) family.</text>
</comment>
<dbReference type="AlphaFoldDB" id="A0A368DIZ1"/>
<evidence type="ECO:0000256" key="1">
    <source>
        <dbReference type="ARBA" id="ARBA00023016"/>
    </source>
</evidence>
<dbReference type="SUPFAM" id="SSF49764">
    <property type="entry name" value="HSP20-like chaperones"/>
    <property type="match status" value="1"/>
</dbReference>
<dbReference type="PROSITE" id="PS01031">
    <property type="entry name" value="SHSP"/>
    <property type="match status" value="1"/>
</dbReference>
<organism evidence="5 6">
    <name type="scientific">PS1 clade bacterium</name>
    <dbReference type="NCBI Taxonomy" id="2175152"/>
    <lineage>
        <taxon>Bacteria</taxon>
        <taxon>Pseudomonadati</taxon>
        <taxon>Pseudomonadota</taxon>
        <taxon>Alphaproteobacteria</taxon>
        <taxon>PS1 clade</taxon>
    </lineage>
</organism>
<dbReference type="EMBL" id="QOQD01000021">
    <property type="protein sequence ID" value="RCL71809.1"/>
    <property type="molecule type" value="Genomic_DNA"/>
</dbReference>
<dbReference type="Pfam" id="PF00011">
    <property type="entry name" value="HSP20"/>
    <property type="match status" value="1"/>
</dbReference>
<dbReference type="Proteomes" id="UP000253570">
    <property type="component" value="Unassembled WGS sequence"/>
</dbReference>
<dbReference type="InterPro" id="IPR037913">
    <property type="entry name" value="ACD_IbpA/B"/>
</dbReference>
<gene>
    <name evidence="5" type="ORF">DBW71_06240</name>
</gene>
<dbReference type="InterPro" id="IPR008978">
    <property type="entry name" value="HSP20-like_chaperone"/>
</dbReference>
<evidence type="ECO:0000259" key="4">
    <source>
        <dbReference type="PROSITE" id="PS01031"/>
    </source>
</evidence>
<accession>A0A368DIZ1</accession>
<name>A0A368DIZ1_9PROT</name>
<evidence type="ECO:0000256" key="2">
    <source>
        <dbReference type="PROSITE-ProRule" id="PRU00285"/>
    </source>
</evidence>
<evidence type="ECO:0000256" key="3">
    <source>
        <dbReference type="RuleBase" id="RU003616"/>
    </source>
</evidence>